<dbReference type="InterPro" id="IPR023845">
    <property type="entry name" value="DUF3817_TM"/>
</dbReference>
<evidence type="ECO:0000256" key="3">
    <source>
        <dbReference type="ARBA" id="ARBA00022692"/>
    </source>
</evidence>
<gene>
    <name evidence="8" type="ORF">HWI92_12645</name>
</gene>
<organism evidence="8 9">
    <name type="scientific">Dyadobacter sandarakinus</name>
    <dbReference type="NCBI Taxonomy" id="2747268"/>
    <lineage>
        <taxon>Bacteria</taxon>
        <taxon>Pseudomonadati</taxon>
        <taxon>Bacteroidota</taxon>
        <taxon>Cytophagia</taxon>
        <taxon>Cytophagales</taxon>
        <taxon>Spirosomataceae</taxon>
        <taxon>Dyadobacter</taxon>
    </lineage>
</organism>
<feature type="domain" description="DUF3817" evidence="7">
    <location>
        <begin position="11"/>
        <end position="96"/>
    </location>
</feature>
<feature type="transmembrane region" description="Helical" evidence="6">
    <location>
        <begin position="73"/>
        <end position="92"/>
    </location>
</feature>
<dbReference type="NCBIfam" id="TIGR03954">
    <property type="entry name" value="integ_memb_HG"/>
    <property type="match status" value="1"/>
</dbReference>
<evidence type="ECO:0000313" key="8">
    <source>
        <dbReference type="EMBL" id="QRR01696.1"/>
    </source>
</evidence>
<keyword evidence="4 6" id="KW-1133">Transmembrane helix</keyword>
<feature type="transmembrane region" description="Helical" evidence="6">
    <location>
        <begin position="46"/>
        <end position="67"/>
    </location>
</feature>
<evidence type="ECO:0000256" key="2">
    <source>
        <dbReference type="ARBA" id="ARBA00022475"/>
    </source>
</evidence>
<evidence type="ECO:0000256" key="5">
    <source>
        <dbReference type="ARBA" id="ARBA00023136"/>
    </source>
</evidence>
<name>A0ABX7I6G2_9BACT</name>
<dbReference type="PANTHER" id="PTHR40077:SF1">
    <property type="entry name" value="MEMBRANE PROTEIN"/>
    <property type="match status" value="1"/>
</dbReference>
<evidence type="ECO:0000259" key="7">
    <source>
        <dbReference type="Pfam" id="PF12823"/>
    </source>
</evidence>
<proteinExistence type="predicted"/>
<evidence type="ECO:0000256" key="4">
    <source>
        <dbReference type="ARBA" id="ARBA00022989"/>
    </source>
</evidence>
<evidence type="ECO:0000256" key="6">
    <source>
        <dbReference type="SAM" id="Phobius"/>
    </source>
</evidence>
<dbReference type="RefSeq" id="WP_204655575.1">
    <property type="nucleotide sequence ID" value="NZ_CP056775.1"/>
</dbReference>
<dbReference type="Pfam" id="PF12823">
    <property type="entry name" value="DUF3817"/>
    <property type="match status" value="1"/>
</dbReference>
<keyword evidence="3 6" id="KW-0812">Transmembrane</keyword>
<evidence type="ECO:0000256" key="1">
    <source>
        <dbReference type="ARBA" id="ARBA00004651"/>
    </source>
</evidence>
<dbReference type="Proteomes" id="UP000612680">
    <property type="component" value="Chromosome"/>
</dbReference>
<comment type="subcellular location">
    <subcellularLocation>
        <location evidence="1">Cell membrane</location>
        <topology evidence="1">Multi-pass membrane protein</topology>
    </subcellularLocation>
</comment>
<dbReference type="EMBL" id="CP056775">
    <property type="protein sequence ID" value="QRR01696.1"/>
    <property type="molecule type" value="Genomic_DNA"/>
</dbReference>
<feature type="transmembrane region" description="Helical" evidence="6">
    <location>
        <begin position="15"/>
        <end position="34"/>
    </location>
</feature>
<keyword evidence="5 6" id="KW-0472">Membrane</keyword>
<dbReference type="PANTHER" id="PTHR40077">
    <property type="entry name" value="MEMBRANE PROTEIN-RELATED"/>
    <property type="match status" value="1"/>
</dbReference>
<protein>
    <submittedName>
        <fullName evidence="8">DUF3817 domain-containing protein</fullName>
    </submittedName>
</protein>
<sequence length="101" mass="11215">MVSSLLKSPLGRLRIVAFLEGISYLVLLGIAMPLKYLAGMPQAVRVVGMAHGVLFVLFVLLLVQVAIEHSWSFKKSILSFISSLVPFGTFYADARWFRNSI</sequence>
<keyword evidence="2" id="KW-1003">Cell membrane</keyword>
<keyword evidence="9" id="KW-1185">Reference proteome</keyword>
<accession>A0ABX7I6G2</accession>
<evidence type="ECO:0000313" key="9">
    <source>
        <dbReference type="Proteomes" id="UP000612680"/>
    </source>
</evidence>
<reference evidence="8 9" key="1">
    <citation type="submission" date="2020-06" db="EMBL/GenBank/DDBJ databases">
        <title>Dyadobacter sandarakinus sp. nov., isolated from the soil of the Arctic Yellow River Station.</title>
        <authorList>
            <person name="Zhang Y."/>
            <person name="Peng F."/>
        </authorList>
    </citation>
    <scope>NUCLEOTIDE SEQUENCE [LARGE SCALE GENOMIC DNA]</scope>
    <source>
        <strain evidence="8 9">Q3-56</strain>
    </source>
</reference>